<sequence>MYPYFFLNEWQQYSPILAHMVFEEDYSGNIENVVSNIRKVLSGKVLPDAESLAMEMTHPIVSPVIGAWLYDVQRIGLILVTSLLLYLRCRAQCHFNVKIVALDVTRKNES</sequence>
<reference evidence="1 2" key="1">
    <citation type="submission" date="2023-08" db="EMBL/GenBank/DDBJ databases">
        <title>A Necator americanus chromosomal reference genome.</title>
        <authorList>
            <person name="Ilik V."/>
            <person name="Petrzelkova K.J."/>
            <person name="Pardy F."/>
            <person name="Fuh T."/>
            <person name="Niatou-Singa F.S."/>
            <person name="Gouil Q."/>
            <person name="Baker L."/>
            <person name="Ritchie M.E."/>
            <person name="Jex A.R."/>
            <person name="Gazzola D."/>
            <person name="Li H."/>
            <person name="Toshio Fujiwara R."/>
            <person name="Zhan B."/>
            <person name="Aroian R.V."/>
            <person name="Pafco B."/>
            <person name="Schwarz E.M."/>
        </authorList>
    </citation>
    <scope>NUCLEOTIDE SEQUENCE [LARGE SCALE GENOMIC DNA]</scope>
    <source>
        <strain evidence="1 2">Aroian</strain>
        <tissue evidence="1">Whole animal</tissue>
    </source>
</reference>
<proteinExistence type="predicted"/>
<gene>
    <name evidence="1" type="primary">Necator_chrX.g26193</name>
    <name evidence="1" type="ORF">RB195_026027</name>
</gene>
<evidence type="ECO:0000313" key="2">
    <source>
        <dbReference type="Proteomes" id="UP001303046"/>
    </source>
</evidence>
<accession>A0ABR1EV69</accession>
<dbReference type="EMBL" id="JAVFWL010000006">
    <property type="protein sequence ID" value="KAK6766473.1"/>
    <property type="molecule type" value="Genomic_DNA"/>
</dbReference>
<dbReference type="Proteomes" id="UP001303046">
    <property type="component" value="Unassembled WGS sequence"/>
</dbReference>
<name>A0ABR1EV69_NECAM</name>
<protein>
    <submittedName>
        <fullName evidence="1">Uncharacterized protein</fullName>
    </submittedName>
</protein>
<keyword evidence="2" id="KW-1185">Reference proteome</keyword>
<organism evidence="1 2">
    <name type="scientific">Necator americanus</name>
    <name type="common">Human hookworm</name>
    <dbReference type="NCBI Taxonomy" id="51031"/>
    <lineage>
        <taxon>Eukaryota</taxon>
        <taxon>Metazoa</taxon>
        <taxon>Ecdysozoa</taxon>
        <taxon>Nematoda</taxon>
        <taxon>Chromadorea</taxon>
        <taxon>Rhabditida</taxon>
        <taxon>Rhabditina</taxon>
        <taxon>Rhabditomorpha</taxon>
        <taxon>Strongyloidea</taxon>
        <taxon>Ancylostomatidae</taxon>
        <taxon>Bunostominae</taxon>
        <taxon>Necator</taxon>
    </lineage>
</organism>
<comment type="caution">
    <text evidence="1">The sequence shown here is derived from an EMBL/GenBank/DDBJ whole genome shotgun (WGS) entry which is preliminary data.</text>
</comment>
<evidence type="ECO:0000313" key="1">
    <source>
        <dbReference type="EMBL" id="KAK6766473.1"/>
    </source>
</evidence>